<dbReference type="Proteomes" id="UP001416393">
    <property type="component" value="Unassembled WGS sequence"/>
</dbReference>
<name>A0ABV0ADA8_9FLAO</name>
<comment type="caution">
    <text evidence="1">The sequence shown here is derived from an EMBL/GenBank/DDBJ whole genome shotgun (WGS) entry which is preliminary data.</text>
</comment>
<organism evidence="1 2">
    <name type="scientific">Mariniflexile soesokkakense</name>
    <dbReference type="NCBI Taxonomy" id="1343160"/>
    <lineage>
        <taxon>Bacteria</taxon>
        <taxon>Pseudomonadati</taxon>
        <taxon>Bacteroidota</taxon>
        <taxon>Flavobacteriia</taxon>
        <taxon>Flavobacteriales</taxon>
        <taxon>Flavobacteriaceae</taxon>
        <taxon>Mariniflexile</taxon>
    </lineage>
</organism>
<dbReference type="EMBL" id="JAZHYP010000010">
    <property type="protein sequence ID" value="MEN3325071.1"/>
    <property type="molecule type" value="Genomic_DNA"/>
</dbReference>
<dbReference type="RefSeq" id="WP_346242868.1">
    <property type="nucleotide sequence ID" value="NZ_JAZHYP010000010.1"/>
</dbReference>
<evidence type="ECO:0000313" key="2">
    <source>
        <dbReference type="Proteomes" id="UP001416393"/>
    </source>
</evidence>
<accession>A0ABV0ADA8</accession>
<evidence type="ECO:0000313" key="1">
    <source>
        <dbReference type="EMBL" id="MEN3325071.1"/>
    </source>
</evidence>
<keyword evidence="2" id="KW-1185">Reference proteome</keyword>
<sequence>MTFYKEDYLVTYGSVSIDVLLNIYISYWLETTAPIAKGKKYQY</sequence>
<gene>
    <name evidence="1" type="ORF">VP395_15140</name>
</gene>
<reference evidence="1 2" key="1">
    <citation type="submission" date="2024-01" db="EMBL/GenBank/DDBJ databases">
        <title>Mariniflexile litorale sp. nov., isolated from the shallow sediments of the Sea of Japan.</title>
        <authorList>
            <person name="Romanenko L."/>
            <person name="Bystritskaya E."/>
            <person name="Isaeva M."/>
        </authorList>
    </citation>
    <scope>NUCLEOTIDE SEQUENCE [LARGE SCALE GENOMIC DNA]</scope>
    <source>
        <strain evidence="1 2">KCTC 32427</strain>
    </source>
</reference>
<proteinExistence type="predicted"/>
<protein>
    <submittedName>
        <fullName evidence="1">Uncharacterized protein</fullName>
    </submittedName>
</protein>